<name>A0A3M8P5F6_9BACL</name>
<dbReference type="Gene3D" id="3.40.630.30">
    <property type="match status" value="1"/>
</dbReference>
<dbReference type="Pfam" id="PF13302">
    <property type="entry name" value="Acetyltransf_3"/>
    <property type="match status" value="1"/>
</dbReference>
<dbReference type="InterPro" id="IPR016181">
    <property type="entry name" value="Acyl_CoA_acyltransferase"/>
</dbReference>
<dbReference type="CDD" id="cd04301">
    <property type="entry name" value="NAT_SF"/>
    <property type="match status" value="1"/>
</dbReference>
<dbReference type="InterPro" id="IPR051908">
    <property type="entry name" value="Ribosomal_N-acetyltransferase"/>
</dbReference>
<gene>
    <name evidence="2" type="ORF">EEX84_12375</name>
</gene>
<organism evidence="2 3">
    <name type="scientific">Planococcus salinus</name>
    <dbReference type="NCBI Taxonomy" id="1848460"/>
    <lineage>
        <taxon>Bacteria</taxon>
        <taxon>Bacillati</taxon>
        <taxon>Bacillota</taxon>
        <taxon>Bacilli</taxon>
        <taxon>Bacillales</taxon>
        <taxon>Caryophanaceae</taxon>
        <taxon>Planococcus</taxon>
    </lineage>
</organism>
<accession>A0A3M8P5F6</accession>
<comment type="caution">
    <text evidence="2">The sequence shown here is derived from an EMBL/GenBank/DDBJ whole genome shotgun (WGS) entry which is preliminary data.</text>
</comment>
<dbReference type="SUPFAM" id="SSF55729">
    <property type="entry name" value="Acyl-CoA N-acyltransferases (Nat)"/>
    <property type="match status" value="1"/>
</dbReference>
<evidence type="ECO:0000313" key="3">
    <source>
        <dbReference type="Proteomes" id="UP000275473"/>
    </source>
</evidence>
<proteinExistence type="predicted"/>
<dbReference type="InterPro" id="IPR000182">
    <property type="entry name" value="GNAT_dom"/>
</dbReference>
<dbReference type="EMBL" id="RIAX01000009">
    <property type="protein sequence ID" value="RNF38909.1"/>
    <property type="molecule type" value="Genomic_DNA"/>
</dbReference>
<evidence type="ECO:0000259" key="1">
    <source>
        <dbReference type="PROSITE" id="PS51186"/>
    </source>
</evidence>
<feature type="domain" description="N-acetyltransferase" evidence="1">
    <location>
        <begin position="10"/>
        <end position="176"/>
    </location>
</feature>
<dbReference type="AlphaFoldDB" id="A0A3M8P5F6"/>
<evidence type="ECO:0000313" key="2">
    <source>
        <dbReference type="EMBL" id="RNF38909.1"/>
    </source>
</evidence>
<keyword evidence="2" id="KW-0808">Transferase</keyword>
<dbReference type="GO" id="GO:1990189">
    <property type="term" value="F:protein N-terminal-serine acetyltransferase activity"/>
    <property type="evidence" value="ECO:0007669"/>
    <property type="project" value="TreeGrafter"/>
</dbReference>
<keyword evidence="3" id="KW-1185">Reference proteome</keyword>
<protein>
    <submittedName>
        <fullName evidence="2">N-acetyltransferase</fullName>
    </submittedName>
</protein>
<sequence>MFLYKVDEQLSLKLMEVDDAEQLFELIEKSHDYLRQWLPWLDLTTTLEDTRLFIQAAKMDSAEGKSLNAAIVWNGKIVGMAGFSSIDQIKRIAKIGYWLAPEFQGSGMMTTVVKALTDYAFAGMSLDKVEIRVATENAKSRAIPVRLGYTEEATLPHAEWLYDHYVDHVVYTMRAEEWNQ</sequence>
<dbReference type="OrthoDB" id="9784707at2"/>
<dbReference type="PROSITE" id="PS51186">
    <property type="entry name" value="GNAT"/>
    <property type="match status" value="1"/>
</dbReference>
<dbReference type="PANTHER" id="PTHR43441:SF12">
    <property type="entry name" value="RIBOSOMAL N-ACETYLTRANSFERASE YDAF-RELATED"/>
    <property type="match status" value="1"/>
</dbReference>
<dbReference type="GO" id="GO:0005737">
    <property type="term" value="C:cytoplasm"/>
    <property type="evidence" value="ECO:0007669"/>
    <property type="project" value="TreeGrafter"/>
</dbReference>
<dbReference type="Proteomes" id="UP000275473">
    <property type="component" value="Unassembled WGS sequence"/>
</dbReference>
<dbReference type="RefSeq" id="WP_123165965.1">
    <property type="nucleotide sequence ID" value="NZ_RIAX01000009.1"/>
</dbReference>
<dbReference type="PANTHER" id="PTHR43441">
    <property type="entry name" value="RIBOSOMAL-PROTEIN-SERINE ACETYLTRANSFERASE"/>
    <property type="match status" value="1"/>
</dbReference>
<reference evidence="2 3" key="1">
    <citation type="journal article" date="2018" name="Int. J. Syst. Evol. Microbiol.">
        <title>Planococcus salinus sp. nov., a moderately halophilic bacterium isolated from a saline-alkali soil.</title>
        <authorList>
            <person name="Gan L."/>
        </authorList>
    </citation>
    <scope>NUCLEOTIDE SEQUENCE [LARGE SCALE GENOMIC DNA]</scope>
    <source>
        <strain evidence="2 3">LCB217</strain>
    </source>
</reference>
<dbReference type="GO" id="GO:0008999">
    <property type="term" value="F:protein-N-terminal-alanine acetyltransferase activity"/>
    <property type="evidence" value="ECO:0007669"/>
    <property type="project" value="TreeGrafter"/>
</dbReference>